<dbReference type="PANTHER" id="PTHR14865">
    <property type="entry name" value="CST COMPLEX SUBUNIT CTC1"/>
    <property type="match status" value="1"/>
</dbReference>
<evidence type="ECO:0000256" key="4">
    <source>
        <dbReference type="ARBA" id="ARBA00016175"/>
    </source>
</evidence>
<evidence type="ECO:0000256" key="9">
    <source>
        <dbReference type="SAM" id="MobiDB-lite"/>
    </source>
</evidence>
<dbReference type="PANTHER" id="PTHR14865:SF2">
    <property type="entry name" value="CST COMPLEX SUBUNIT CTC1"/>
    <property type="match status" value="1"/>
</dbReference>
<dbReference type="InParanoid" id="A0A6J0TCG7"/>
<dbReference type="OrthoDB" id="2314520at2759"/>
<dbReference type="CTD" id="80169"/>
<comment type="similarity">
    <text evidence="3">Belongs to the CTC1 family.</text>
</comment>
<dbReference type="InterPro" id="IPR042617">
    <property type="entry name" value="CTC1-like"/>
</dbReference>
<name>A0A6J0TCG7_9SAUR</name>
<evidence type="ECO:0000313" key="11">
    <source>
        <dbReference type="RefSeq" id="XP_020645233.2"/>
    </source>
</evidence>
<protein>
    <recommendedName>
        <fullName evidence="4">CST complex subunit CTC1</fullName>
    </recommendedName>
</protein>
<evidence type="ECO:0000256" key="7">
    <source>
        <dbReference type="ARBA" id="ARBA00023125"/>
    </source>
</evidence>
<reference evidence="11" key="2">
    <citation type="submission" date="2025-08" db="UniProtKB">
        <authorList>
            <consortium name="RefSeq"/>
        </authorList>
    </citation>
    <scope>IDENTIFICATION</scope>
</reference>
<keyword evidence="8" id="KW-0539">Nucleus</keyword>
<keyword evidence="5" id="KW-0158">Chromosome</keyword>
<dbReference type="Pfam" id="PF15489">
    <property type="entry name" value="CTC1"/>
    <property type="match status" value="1"/>
</dbReference>
<comment type="subcellular location">
    <subcellularLocation>
        <location evidence="2">Chromosome</location>
        <location evidence="2">Telomere</location>
    </subcellularLocation>
    <subcellularLocation>
        <location evidence="1">Nucleus</location>
    </subcellularLocation>
</comment>
<accession>A0A6J0TCG7</accession>
<proteinExistence type="inferred from homology"/>
<evidence type="ECO:0000256" key="6">
    <source>
        <dbReference type="ARBA" id="ARBA00022895"/>
    </source>
</evidence>
<dbReference type="KEGG" id="pvt:110076960"/>
<evidence type="ECO:0000256" key="5">
    <source>
        <dbReference type="ARBA" id="ARBA00022454"/>
    </source>
</evidence>
<reference evidence="10" key="1">
    <citation type="submission" date="2025-05" db="UniProtKB">
        <authorList>
            <consortium name="RefSeq"/>
        </authorList>
    </citation>
    <scope>NUCLEOTIDE SEQUENCE [LARGE SCALE GENOMIC DNA]</scope>
</reference>
<feature type="region of interest" description="Disordered" evidence="9">
    <location>
        <begin position="709"/>
        <end position="742"/>
    </location>
</feature>
<dbReference type="RefSeq" id="XP_020645233.2">
    <property type="nucleotide sequence ID" value="XM_020789574.2"/>
</dbReference>
<organism evidence="10 11">
    <name type="scientific">Pogona vitticeps</name>
    <name type="common">central bearded dragon</name>
    <dbReference type="NCBI Taxonomy" id="103695"/>
    <lineage>
        <taxon>Eukaryota</taxon>
        <taxon>Metazoa</taxon>
        <taxon>Chordata</taxon>
        <taxon>Craniata</taxon>
        <taxon>Vertebrata</taxon>
        <taxon>Euteleostomi</taxon>
        <taxon>Lepidosauria</taxon>
        <taxon>Squamata</taxon>
        <taxon>Bifurcata</taxon>
        <taxon>Unidentata</taxon>
        <taxon>Episquamata</taxon>
        <taxon>Toxicofera</taxon>
        <taxon>Iguania</taxon>
        <taxon>Acrodonta</taxon>
        <taxon>Agamidae</taxon>
        <taxon>Amphibolurinae</taxon>
        <taxon>Pogona</taxon>
    </lineage>
</organism>
<feature type="compositionally biased region" description="Basic and acidic residues" evidence="9">
    <location>
        <begin position="720"/>
        <end position="742"/>
    </location>
</feature>
<evidence type="ECO:0000256" key="3">
    <source>
        <dbReference type="ARBA" id="ARBA00006332"/>
    </source>
</evidence>
<keyword evidence="10" id="KW-1185">Reference proteome</keyword>
<keyword evidence="6" id="KW-0779">Telomere</keyword>
<evidence type="ECO:0000256" key="8">
    <source>
        <dbReference type="ARBA" id="ARBA00023242"/>
    </source>
</evidence>
<dbReference type="GO" id="GO:0010833">
    <property type="term" value="P:telomere maintenance via telomere lengthening"/>
    <property type="evidence" value="ECO:0007669"/>
    <property type="project" value="TreeGrafter"/>
</dbReference>
<gene>
    <name evidence="11" type="primary">CTC1</name>
</gene>
<dbReference type="Proteomes" id="UP001652642">
    <property type="component" value="Chromosome 2"/>
</dbReference>
<dbReference type="InterPro" id="IPR029156">
    <property type="entry name" value="CTC1"/>
</dbReference>
<dbReference type="GeneID" id="110076960"/>
<evidence type="ECO:0000313" key="10">
    <source>
        <dbReference type="Proteomes" id="UP001652642"/>
    </source>
</evidence>
<dbReference type="AlphaFoldDB" id="A0A6J0TCG7"/>
<sequence>MEASFAAAVGMDFGPGRAFCAALEHHWLRAMQGSGGADQPPVDAAWQCLMRAQGPCTSSSSSSKDLLHGYSLVSISELQSQQRMPCCSHLTWSSDEFNRWVRQGERVLPEQRILQRTHLILFGYLTDEGVSGKDKLVDGSLYLRDNTGTLPCVVLHFKLEWLGLPLLFPGWVYIPQSGQNTGGGYVEILGDPVHVTSAPTKTIGSVPVFYPGQAAQLLRSRPQCKKKATLNVAGELFRLSRILCIHQKTFFFLFLKASCSAACVPVLVQNPPQLIWHHALQLGCWYILTNLKVACLKTSGLKVFLTCSSSDLLPYCAEHVREQFLDAASKGSVLVSASTTTCAPPGNLLELEEDEKMLVPVRESKMISCTGTITQVLNAQAGLFELDNKYTLCLAYQPLLNSGRGLRSGACVELRDVHLLQDPLTASLPVLGACLRSTVVLKSFSRYSTLHQPVTSFGNLYIQLLLQYNLSLSLYLQVVHLLETFEQRFCYFIQRYHAVGAAEMFMVPLLNSLVLSKGQERNIHHEILAETHHCPIEQAQVSEMPCQIPPFSLLHSMLDKKCWETFNPRQQLSSAAETQSMCARELNRGLAWSYSTLSAESFEPRMVLLGVLECSRRGSLQLRDRTKALPCVIFHRDGRPFADTSLIGCLLQIETFQLVMERFLQSDFPSWQELESHEYIKEKKTRFYVQFCFEDMKILHAPENRVPGHLKAAESTSSGVKDDDMSEAEPRAPERNISDKGRAIPDIGTLERAKSEVQKASSVSRLFLVTQKEGLLERNYQEHSEDKHAAREAHLCFQATVQWMSQPKLGGELGDPGGQQELGQEEASEGQQKVLLVFRKKLLRWFSFLHPDHVYQLILPECSDLDVFDKLCVPLAPGRLLHLLSCSFFLFVPDNAYLHHVSQISQLVSPVSKMKQKQFSIAEILSPSFTESLASFSGEVMERSLCESPLWKKSVTDCSLKKKGNLSPWCYTVKLSVSPTAGSPALLDVYVGPAFLPDLWGMLPGARILFQNQERKISRSGKVYCNYVASSYICVLAPPPKDSSSDQPSSTSILSGVYLFNIALQPPGLCQIQVKCHVKCVLSLSLHAVCSLCSSSFTQGRCNQNNAPCLSRTAVIKASARILIEDGTSEFVVLCRNQQVQQVLGLSPKEWNDLQIHVRTKDRVCIYNSASSGPGGTEEHEDVLTWYLRSLCRSPVVCRIILLTCQLDRKPSEVRGTESLRRFLSNEVEFLSQTRPRQFLICLNIQEAT</sequence>
<evidence type="ECO:0000256" key="1">
    <source>
        <dbReference type="ARBA" id="ARBA00004123"/>
    </source>
</evidence>
<dbReference type="GO" id="GO:1990879">
    <property type="term" value="C:CST complex"/>
    <property type="evidence" value="ECO:0007669"/>
    <property type="project" value="TreeGrafter"/>
</dbReference>
<dbReference type="GO" id="GO:0045740">
    <property type="term" value="P:positive regulation of DNA replication"/>
    <property type="evidence" value="ECO:0007669"/>
    <property type="project" value="TreeGrafter"/>
</dbReference>
<dbReference type="GO" id="GO:0003697">
    <property type="term" value="F:single-stranded DNA binding"/>
    <property type="evidence" value="ECO:0007669"/>
    <property type="project" value="InterPro"/>
</dbReference>
<dbReference type="GO" id="GO:0042162">
    <property type="term" value="F:telomeric DNA binding"/>
    <property type="evidence" value="ECO:0007669"/>
    <property type="project" value="TreeGrafter"/>
</dbReference>
<keyword evidence="7" id="KW-0238">DNA-binding</keyword>
<evidence type="ECO:0000256" key="2">
    <source>
        <dbReference type="ARBA" id="ARBA00004574"/>
    </source>
</evidence>